<sequence length="356" mass="39651">MKNLPTMKETKAFMQDNKKTIVGTALAIVILYALAIAYTLFSDDKVEEIKEINPATGLELQLITDAEYKALLEDAVRFDFYVENTEGYAFTNFNLLEAVLLSPEVYELIHSVEPIVATEEIEAMEEGNIPANYMIDVDTDYDTSELHITVGTGDEAKNTAIATLLYQAIQDETLPFFANKSVYLLSEPHVVQLEKGPEPTDETGSASLPLYLIMGAGLFIGGLLLGMLLAFFRLFFKKEITDVFNYRMSDDDTVLDLSHTTAAEQETALAHGIQHPAAARKLILSEEPLAPAVQKRLEQMTGAPYVFAQSVLAADPLLHFDEVILVSRKNGTTKDWYKKQRTLLENYATPIKIILI</sequence>
<keyword evidence="1" id="KW-0472">Membrane</keyword>
<keyword evidence="1" id="KW-0812">Transmembrane</keyword>
<dbReference type="AlphaFoldDB" id="A0A1W1IGZ3"/>
<feature type="transmembrane region" description="Helical" evidence="1">
    <location>
        <begin position="210"/>
        <end position="236"/>
    </location>
</feature>
<proteinExistence type="predicted"/>
<reference evidence="3" key="1">
    <citation type="submission" date="2016-04" db="EMBL/GenBank/DDBJ databases">
        <authorList>
            <person name="Strepis N."/>
        </authorList>
    </citation>
    <scope>NUCLEOTIDE SEQUENCE [LARGE SCALE GENOMIC DNA]</scope>
</reference>
<accession>A0A1W1IGZ3</accession>
<evidence type="ECO:0000313" key="2">
    <source>
        <dbReference type="EMBL" id="SLM52181.1"/>
    </source>
</evidence>
<gene>
    <name evidence="2" type="ORF">TPAS_1862</name>
</gene>
<name>A0A1W1IGZ3_9LACT</name>
<keyword evidence="1" id="KW-1133">Transmembrane helix</keyword>
<dbReference type="RefSeq" id="WP_086942969.1">
    <property type="nucleotide sequence ID" value="NZ_FONM01000007.1"/>
</dbReference>
<evidence type="ECO:0000313" key="3">
    <source>
        <dbReference type="Proteomes" id="UP000195985"/>
    </source>
</evidence>
<protein>
    <submittedName>
        <fullName evidence="2">Uncharacterized protein</fullName>
    </submittedName>
</protein>
<organism evidence="2 3">
    <name type="scientific">Trichococcus pasteurii</name>
    <dbReference type="NCBI Taxonomy" id="43064"/>
    <lineage>
        <taxon>Bacteria</taxon>
        <taxon>Bacillati</taxon>
        <taxon>Bacillota</taxon>
        <taxon>Bacilli</taxon>
        <taxon>Lactobacillales</taxon>
        <taxon>Carnobacteriaceae</taxon>
        <taxon>Trichococcus</taxon>
    </lineage>
</organism>
<feature type="transmembrane region" description="Helical" evidence="1">
    <location>
        <begin position="21"/>
        <end position="41"/>
    </location>
</feature>
<dbReference type="EMBL" id="FWEY01000005">
    <property type="protein sequence ID" value="SLM52181.1"/>
    <property type="molecule type" value="Genomic_DNA"/>
</dbReference>
<evidence type="ECO:0000256" key="1">
    <source>
        <dbReference type="SAM" id="Phobius"/>
    </source>
</evidence>
<dbReference type="OrthoDB" id="2161688at2"/>
<dbReference type="Proteomes" id="UP000195985">
    <property type="component" value="Unassembled WGS sequence"/>
</dbReference>
<keyword evidence="3" id="KW-1185">Reference proteome</keyword>
<dbReference type="STRING" id="43064.SAMN04488086_10773"/>